<proteinExistence type="inferred from homology"/>
<dbReference type="SUPFAM" id="SSF88659">
    <property type="entry name" value="Sigma3 and sigma4 domains of RNA polymerase sigma factors"/>
    <property type="match status" value="1"/>
</dbReference>
<evidence type="ECO:0000313" key="6">
    <source>
        <dbReference type="EMBL" id="MDJ1135423.1"/>
    </source>
</evidence>
<dbReference type="RefSeq" id="WP_274043152.1">
    <property type="nucleotide sequence ID" value="NZ_JANCPR020000029.1"/>
</dbReference>
<comment type="caution">
    <text evidence="6">The sequence shown here is derived from an EMBL/GenBank/DDBJ whole genome shotgun (WGS) entry which is preliminary data.</text>
</comment>
<evidence type="ECO:0000313" key="7">
    <source>
        <dbReference type="Proteomes" id="UP001214441"/>
    </source>
</evidence>
<reference evidence="6 7" key="1">
    <citation type="submission" date="2023-05" db="EMBL/GenBank/DDBJ databases">
        <title>Streptantibioticus silvisoli sp. nov., acidotolerant actinomycetes 1 from pine litter.</title>
        <authorList>
            <person name="Swiecimska M."/>
            <person name="Golinska P."/>
            <person name="Sangal V."/>
            <person name="Wachnowicz B."/>
            <person name="Goodfellow M."/>
        </authorList>
    </citation>
    <scope>NUCLEOTIDE SEQUENCE [LARGE SCALE GENOMIC DNA]</scope>
    <source>
        <strain evidence="6 7">DSM 42109</strain>
    </source>
</reference>
<dbReference type="InterPro" id="IPR036388">
    <property type="entry name" value="WH-like_DNA-bd_sf"/>
</dbReference>
<keyword evidence="3" id="KW-0731">Sigma factor</keyword>
<evidence type="ECO:0000256" key="4">
    <source>
        <dbReference type="ARBA" id="ARBA00023163"/>
    </source>
</evidence>
<evidence type="ECO:0000256" key="1">
    <source>
        <dbReference type="ARBA" id="ARBA00010641"/>
    </source>
</evidence>
<dbReference type="Pfam" id="PF08281">
    <property type="entry name" value="Sigma70_r4_2"/>
    <property type="match status" value="1"/>
</dbReference>
<protein>
    <submittedName>
        <fullName evidence="6">Sigma-70 family RNA polymerase sigma factor</fullName>
    </submittedName>
</protein>
<evidence type="ECO:0000259" key="5">
    <source>
        <dbReference type="Pfam" id="PF08281"/>
    </source>
</evidence>
<sequence length="142" mass="15785">MVHLVFLSLLKGWNRLVEEANPHASAWAHLKEAVNEVLLLEDRPSALPETALFARVSRAVLEDTRGEFAAMESSVGLYPAIARLPARQLDTVVLDYVLSYTTAKTARIMGVDEATVRSHRQHAKQRLAQELGIELGANRDEN</sequence>
<dbReference type="Gene3D" id="1.10.10.10">
    <property type="entry name" value="Winged helix-like DNA-binding domain superfamily/Winged helix DNA-binding domain"/>
    <property type="match status" value="1"/>
</dbReference>
<dbReference type="InterPro" id="IPR013249">
    <property type="entry name" value="RNA_pol_sigma70_r4_t2"/>
</dbReference>
<dbReference type="InterPro" id="IPR013324">
    <property type="entry name" value="RNA_pol_sigma_r3/r4-like"/>
</dbReference>
<comment type="similarity">
    <text evidence="1">Belongs to the sigma-70 factor family. ECF subfamily.</text>
</comment>
<evidence type="ECO:0000256" key="2">
    <source>
        <dbReference type="ARBA" id="ARBA00023015"/>
    </source>
</evidence>
<evidence type="ECO:0000256" key="3">
    <source>
        <dbReference type="ARBA" id="ARBA00023082"/>
    </source>
</evidence>
<keyword evidence="7" id="KW-1185">Reference proteome</keyword>
<feature type="domain" description="RNA polymerase sigma factor 70 region 4 type 2" evidence="5">
    <location>
        <begin position="80"/>
        <end position="127"/>
    </location>
</feature>
<organism evidence="6 7">
    <name type="scientific">Streptomyces iconiensis</name>
    <dbReference type="NCBI Taxonomy" id="1384038"/>
    <lineage>
        <taxon>Bacteria</taxon>
        <taxon>Bacillati</taxon>
        <taxon>Actinomycetota</taxon>
        <taxon>Actinomycetes</taxon>
        <taxon>Kitasatosporales</taxon>
        <taxon>Streptomycetaceae</taxon>
        <taxon>Streptomyces</taxon>
    </lineage>
</organism>
<keyword evidence="2" id="KW-0805">Transcription regulation</keyword>
<gene>
    <name evidence="6" type="ORF">NMN56_026360</name>
</gene>
<dbReference type="EMBL" id="JANCPR020000029">
    <property type="protein sequence ID" value="MDJ1135423.1"/>
    <property type="molecule type" value="Genomic_DNA"/>
</dbReference>
<accession>A0ABT7A258</accession>
<keyword evidence="4" id="KW-0804">Transcription</keyword>
<dbReference type="Proteomes" id="UP001214441">
    <property type="component" value="Unassembled WGS sequence"/>
</dbReference>
<name>A0ABT7A258_9ACTN</name>